<keyword evidence="4" id="KW-1185">Reference proteome</keyword>
<protein>
    <submittedName>
        <fullName evidence="3">Lsr2 family protein</fullName>
    </submittedName>
</protein>
<gene>
    <name evidence="3" type="ORF">ACFPIH_02765</name>
</gene>
<evidence type="ECO:0000313" key="4">
    <source>
        <dbReference type="Proteomes" id="UP001595839"/>
    </source>
</evidence>
<dbReference type="Pfam" id="PF11774">
    <property type="entry name" value="Lsr2"/>
    <property type="match status" value="1"/>
</dbReference>
<feature type="region of interest" description="Disordered" evidence="1">
    <location>
        <begin position="167"/>
        <end position="196"/>
    </location>
</feature>
<organism evidence="3 4">
    <name type="scientific">Streptomyces vulcanius</name>
    <dbReference type="NCBI Taxonomy" id="1441876"/>
    <lineage>
        <taxon>Bacteria</taxon>
        <taxon>Bacillati</taxon>
        <taxon>Actinomycetota</taxon>
        <taxon>Actinomycetes</taxon>
        <taxon>Kitasatosporales</taxon>
        <taxon>Streptomycetaceae</taxon>
        <taxon>Streptomyces</taxon>
    </lineage>
</organism>
<dbReference type="InterPro" id="IPR042261">
    <property type="entry name" value="Lsr2-like_dimerization"/>
</dbReference>
<evidence type="ECO:0000313" key="3">
    <source>
        <dbReference type="EMBL" id="MFC4498452.1"/>
    </source>
</evidence>
<evidence type="ECO:0000256" key="1">
    <source>
        <dbReference type="SAM" id="MobiDB-lite"/>
    </source>
</evidence>
<dbReference type="RefSeq" id="WP_381167756.1">
    <property type="nucleotide sequence ID" value="NZ_JBHSFK010000002.1"/>
</dbReference>
<dbReference type="InterPro" id="IPR024412">
    <property type="entry name" value="Lsr2_dim_dom"/>
</dbReference>
<proteinExistence type="predicted"/>
<evidence type="ECO:0000259" key="2">
    <source>
        <dbReference type="Pfam" id="PF11774"/>
    </source>
</evidence>
<dbReference type="Gene3D" id="3.30.60.230">
    <property type="entry name" value="Lsr2, dimerization domain"/>
    <property type="match status" value="1"/>
</dbReference>
<reference evidence="4" key="1">
    <citation type="journal article" date="2019" name="Int. J. Syst. Evol. Microbiol.">
        <title>The Global Catalogue of Microorganisms (GCM) 10K type strain sequencing project: providing services to taxonomists for standard genome sequencing and annotation.</title>
        <authorList>
            <consortium name="The Broad Institute Genomics Platform"/>
            <consortium name="The Broad Institute Genome Sequencing Center for Infectious Disease"/>
            <person name="Wu L."/>
            <person name="Ma J."/>
        </authorList>
    </citation>
    <scope>NUCLEOTIDE SEQUENCE [LARGE SCALE GENOMIC DNA]</scope>
    <source>
        <strain evidence="4">CGMCC 4.7177</strain>
    </source>
</reference>
<dbReference type="EMBL" id="JBHSFK010000002">
    <property type="protein sequence ID" value="MFC4498452.1"/>
    <property type="molecule type" value="Genomic_DNA"/>
</dbReference>
<accession>A0ABV9AG89</accession>
<comment type="caution">
    <text evidence="3">The sequence shown here is derived from an EMBL/GenBank/DDBJ whole genome shotgun (WGS) entry which is preliminary data.</text>
</comment>
<name>A0ABV9AG89_9ACTN</name>
<dbReference type="Proteomes" id="UP001595839">
    <property type="component" value="Unassembled WGS sequence"/>
</dbReference>
<feature type="domain" description="Lsr2 dimerization" evidence="2">
    <location>
        <begin position="1"/>
        <end position="57"/>
    </location>
</feature>
<sequence>MAQTVRVRLVDDLDGSEAQEKVSFTFDGKPREIELSHENAAKFRQLMQPYMEASRPAKADNIATKGAPAPVLTQAQQREEGGAIRAWCEKHHLPVNKLGRIPAMTRKAWEQETRHGDRSLLDQLLTKAGIDPSLPGDKPEPDKVVPIKGRVSVEDHLERLARTVGKLSDPQETRLRAASEGSGTATAKDAADRSSYEALVRRGCMQREAEDTYSITEVGRTWVRLHEPALTA</sequence>